<comment type="caution">
    <text evidence="3">The sequence shown here is derived from an EMBL/GenBank/DDBJ whole genome shotgun (WGS) entry which is preliminary data.</text>
</comment>
<dbReference type="Gene3D" id="3.30.300.30">
    <property type="match status" value="1"/>
</dbReference>
<dbReference type="InterPro" id="IPR000873">
    <property type="entry name" value="AMP-dep_synth/lig_dom"/>
</dbReference>
<dbReference type="RefSeq" id="WP_110576066.1">
    <property type="nucleotide sequence ID" value="NZ_PIPV01000013.1"/>
</dbReference>
<dbReference type="EMBL" id="PIPV01000013">
    <property type="protein sequence ID" value="RUO51102.1"/>
    <property type="molecule type" value="Genomic_DNA"/>
</dbReference>
<organism evidence="3 4">
    <name type="scientific">Idiomarina fontislapidosi</name>
    <dbReference type="NCBI Taxonomy" id="263723"/>
    <lineage>
        <taxon>Bacteria</taxon>
        <taxon>Pseudomonadati</taxon>
        <taxon>Pseudomonadota</taxon>
        <taxon>Gammaproteobacteria</taxon>
        <taxon>Alteromonadales</taxon>
        <taxon>Idiomarinaceae</taxon>
        <taxon>Idiomarina</taxon>
    </lineage>
</organism>
<dbReference type="AlphaFoldDB" id="A0A432XQY5"/>
<reference evidence="4" key="1">
    <citation type="journal article" date="2018" name="Front. Microbiol.">
        <title>Genome-Based Analysis Reveals the Taxonomy and Diversity of the Family Idiomarinaceae.</title>
        <authorList>
            <person name="Liu Y."/>
            <person name="Lai Q."/>
            <person name="Shao Z."/>
        </authorList>
    </citation>
    <scope>NUCLEOTIDE SEQUENCE [LARGE SCALE GENOMIC DNA]</scope>
    <source>
        <strain evidence="4">F23</strain>
    </source>
</reference>
<dbReference type="Proteomes" id="UP000287330">
    <property type="component" value="Unassembled WGS sequence"/>
</dbReference>
<dbReference type="PANTHER" id="PTHR22754:SF32">
    <property type="entry name" value="DISCO-INTERACTING PROTEIN 2"/>
    <property type="match status" value="1"/>
</dbReference>
<sequence length="547" mass="59811">MLFRDALRRHSENTADKNALIFVKGRQCTATFFTFLDLHQLALRVASQLSTYDPKSKKIGIRAANNIEFIAGLLGCLYHGAIAVPIPAEVQGVTSTRGKYIAHAASLDLLLKIGEEESENTLPDNLTVVTIDLSSDTILPFDCLPEIDVDDIAIMQFTSGTGGDPAGVMISHRALVANILLQHEAMGHTQKSNRVYLNWCPFYHDMGLLGGLLNPIFTGVPAVEMTPLDFVKRPLSLLKCVDEYRVTTVGGPTFSYQLISSAVKAARELQSFDLTCWETAYCGAEPVNAAVLEDFAESLKPFGFSEKALLPCYGMAEFTLIISGAPFQTGMNVVEKTINNSRQRIVSCGRVYGDTRIKVLSESGDELKDEEIGEIHISGTSLMDGYWQNDALVKKFEHTDDEGESLFATGDLGFISDGELFLTGRRKHLIKINGVSVFPHLVIADIASSVSALDPLKGIILQLDPKSAKLYVFQELKQGIKLTQEAIEQVSEAGVNAAKKHTGSSDIELFVVKRGFLPRTSSGKLIARNTSEFVVSLRNRLKTKSVA</sequence>
<evidence type="ECO:0000256" key="1">
    <source>
        <dbReference type="ARBA" id="ARBA00006432"/>
    </source>
</evidence>
<dbReference type="SUPFAM" id="SSF56801">
    <property type="entry name" value="Acetyl-CoA synthetase-like"/>
    <property type="match status" value="1"/>
</dbReference>
<proteinExistence type="inferred from homology"/>
<dbReference type="Pfam" id="PF00501">
    <property type="entry name" value="AMP-binding"/>
    <property type="match status" value="1"/>
</dbReference>
<evidence type="ECO:0000313" key="4">
    <source>
        <dbReference type="Proteomes" id="UP000287330"/>
    </source>
</evidence>
<dbReference type="InterPro" id="IPR045851">
    <property type="entry name" value="AMP-bd_C_sf"/>
</dbReference>
<dbReference type="GO" id="GO:0070566">
    <property type="term" value="F:adenylyltransferase activity"/>
    <property type="evidence" value="ECO:0007669"/>
    <property type="project" value="TreeGrafter"/>
</dbReference>
<dbReference type="Gene3D" id="3.40.50.12780">
    <property type="entry name" value="N-terminal domain of ligase-like"/>
    <property type="match status" value="1"/>
</dbReference>
<dbReference type="PANTHER" id="PTHR22754">
    <property type="entry name" value="DISCO-INTERACTING PROTEIN 2 DIP2 -RELATED"/>
    <property type="match status" value="1"/>
</dbReference>
<dbReference type="GO" id="GO:0005886">
    <property type="term" value="C:plasma membrane"/>
    <property type="evidence" value="ECO:0007669"/>
    <property type="project" value="TreeGrafter"/>
</dbReference>
<protein>
    <recommendedName>
        <fullName evidence="2">AMP-dependent synthetase/ligase domain-containing protein</fullName>
    </recommendedName>
</protein>
<dbReference type="OrthoDB" id="9757559at2"/>
<feature type="domain" description="AMP-dependent synthetase/ligase" evidence="2">
    <location>
        <begin position="8"/>
        <end position="387"/>
    </location>
</feature>
<accession>A0A432XQY5</accession>
<evidence type="ECO:0000313" key="3">
    <source>
        <dbReference type="EMBL" id="RUO51102.1"/>
    </source>
</evidence>
<evidence type="ECO:0000259" key="2">
    <source>
        <dbReference type="Pfam" id="PF00501"/>
    </source>
</evidence>
<keyword evidence="4" id="KW-1185">Reference proteome</keyword>
<name>A0A432XQY5_9GAMM</name>
<dbReference type="InterPro" id="IPR042099">
    <property type="entry name" value="ANL_N_sf"/>
</dbReference>
<gene>
    <name evidence="3" type="ORF">CWE25_11885</name>
</gene>
<dbReference type="GO" id="GO:0006633">
    <property type="term" value="P:fatty acid biosynthetic process"/>
    <property type="evidence" value="ECO:0007669"/>
    <property type="project" value="TreeGrafter"/>
</dbReference>
<comment type="similarity">
    <text evidence="1">Belongs to the ATP-dependent AMP-binding enzyme family.</text>
</comment>